<keyword evidence="6" id="KW-0418">Kinase</keyword>
<keyword evidence="9" id="KW-0175">Coiled coil</keyword>
<comment type="caution">
    <text evidence="11">The sequence shown here is derived from an EMBL/GenBank/DDBJ whole genome shotgun (WGS) entry which is preliminary data.</text>
</comment>
<evidence type="ECO:0000256" key="4">
    <source>
        <dbReference type="ARBA" id="ARBA00022679"/>
    </source>
</evidence>
<proteinExistence type="predicted"/>
<dbReference type="EMBL" id="JAJTVO010000018">
    <property type="protein sequence ID" value="MCE4122667.1"/>
    <property type="molecule type" value="Genomic_DNA"/>
</dbReference>
<keyword evidence="4" id="KW-0808">Transferase</keyword>
<dbReference type="EC" id="2.7.13.3" evidence="2"/>
<dbReference type="PANTHER" id="PTHR43065:SF10">
    <property type="entry name" value="PEROXIDE STRESS-ACTIVATED HISTIDINE KINASE MAK3"/>
    <property type="match status" value="1"/>
</dbReference>
<evidence type="ECO:0000256" key="9">
    <source>
        <dbReference type="SAM" id="Coils"/>
    </source>
</evidence>
<evidence type="ECO:0000256" key="7">
    <source>
        <dbReference type="ARBA" id="ARBA00022840"/>
    </source>
</evidence>
<evidence type="ECO:0000256" key="2">
    <source>
        <dbReference type="ARBA" id="ARBA00012438"/>
    </source>
</evidence>
<name>A0AAW4YJS7_9BACT</name>
<reference evidence="11" key="1">
    <citation type="submission" date="2021-12" db="EMBL/GenBank/DDBJ databases">
        <authorList>
            <person name="Lv X."/>
        </authorList>
    </citation>
    <scope>NUCLEOTIDE SEQUENCE</scope>
    <source>
        <strain evidence="11">HF2106</strain>
    </source>
</reference>
<dbReference type="CDD" id="cd00075">
    <property type="entry name" value="HATPase"/>
    <property type="match status" value="1"/>
</dbReference>
<evidence type="ECO:0000259" key="10">
    <source>
        <dbReference type="PROSITE" id="PS50109"/>
    </source>
</evidence>
<evidence type="ECO:0000313" key="11">
    <source>
        <dbReference type="EMBL" id="MCE4122667.1"/>
    </source>
</evidence>
<dbReference type="PRINTS" id="PR00344">
    <property type="entry name" value="BCTRLSENSOR"/>
</dbReference>
<dbReference type="GO" id="GO:0000160">
    <property type="term" value="P:phosphorelay signal transduction system"/>
    <property type="evidence" value="ECO:0007669"/>
    <property type="project" value="UniProtKB-KW"/>
</dbReference>
<sequence>MDNKEEILREELKEVLSLPKIDYVRVLKLSTQLAEFDQSHIRFSVDAGLIDKLGNELVARQETAVSELVKNGYDADATDVKLTFENTEKIGGTLIIEDNGSGMSAEQLRDGFMRISSTEKIQNPVSVKYHRRRAGKKGIGRFSVQRLGHNLTIRTYVANSQNGYQLDIDWDAYSSNVDLGFVSNKIKQIPARGFSGTVLVIKNLRDRWSEAAISRIYQYISDIMLPQKHHYDEEGLDPGMNVYFYQNNDSVRKEILDQKLDIFQHALALIEGKVDSNYNGTFAIHSNKLKFDYSSEIGLDVDMPNMPFKNIRNVKYRVYYFIYDSKLIPRGQMSIIKKYSLKNSGIKLYRNGFRVLPYGEWGDDWLSLDKSTRRRSILPTHTNQNFFGYVEISDESGDFEETSSREGLLNNEAFVELQNFIYRSLVSAVIKIAEQRNLKIVSGQKQQDDGQWEEINVRVKNIAFTISELDKDFESGQETIEAKTKRRKKIKKLKEEFDEVKKLQKIAQAKSLREKSMLRILGSVGLTVGQFVHEIKNHFTNIESDLSSLMEAQLDNEAKNRISLLNKNFTSLKTYISYFDHVISANVVRTLRPLEMREVVKPFLDSIKADMERQGYQTPKMIFNGYNLYTKPMHPSEWSSILFNFYTNSKKAIKRAKTKGAICIECGESADNMIYLEFSDNGDGIPKEIENRIFEEFYTTTASDTLDKLDFSSEVTGTGLGLSIVRDIVSSYKGRVFVVSAKNNYSTCIRVEIPKASAKDLENIYC</sequence>
<keyword evidence="5" id="KW-0547">Nucleotide-binding</keyword>
<dbReference type="InterPro" id="IPR036890">
    <property type="entry name" value="HATPase_C_sf"/>
</dbReference>
<gene>
    <name evidence="11" type="ORF">LYY06_10385</name>
</gene>
<dbReference type="PANTHER" id="PTHR43065">
    <property type="entry name" value="SENSOR HISTIDINE KINASE"/>
    <property type="match status" value="1"/>
</dbReference>
<dbReference type="Proteomes" id="UP001200307">
    <property type="component" value="Unassembled WGS sequence"/>
</dbReference>
<dbReference type="InterPro" id="IPR005467">
    <property type="entry name" value="His_kinase_dom"/>
</dbReference>
<dbReference type="SUPFAM" id="SSF55874">
    <property type="entry name" value="ATPase domain of HSP90 chaperone/DNA topoisomerase II/histidine kinase"/>
    <property type="match status" value="2"/>
</dbReference>
<evidence type="ECO:0000313" key="12">
    <source>
        <dbReference type="Proteomes" id="UP001200307"/>
    </source>
</evidence>
<feature type="domain" description="Histidine kinase" evidence="10">
    <location>
        <begin position="530"/>
        <end position="757"/>
    </location>
</feature>
<evidence type="ECO:0000256" key="6">
    <source>
        <dbReference type="ARBA" id="ARBA00022777"/>
    </source>
</evidence>
<dbReference type="RefSeq" id="WP_233339395.1">
    <property type="nucleotide sequence ID" value="NZ_JAJTVO010000018.1"/>
</dbReference>
<dbReference type="Gene3D" id="3.30.565.10">
    <property type="entry name" value="Histidine kinase-like ATPase, C-terminal domain"/>
    <property type="match status" value="2"/>
</dbReference>
<evidence type="ECO:0000256" key="8">
    <source>
        <dbReference type="ARBA" id="ARBA00023012"/>
    </source>
</evidence>
<dbReference type="Pfam" id="PF13589">
    <property type="entry name" value="HATPase_c_3"/>
    <property type="match status" value="1"/>
</dbReference>
<evidence type="ECO:0000256" key="5">
    <source>
        <dbReference type="ARBA" id="ARBA00022741"/>
    </source>
</evidence>
<dbReference type="AlphaFoldDB" id="A0AAW4YJS7"/>
<keyword evidence="7 11" id="KW-0067">ATP-binding</keyword>
<feature type="coiled-coil region" evidence="9">
    <location>
        <begin position="483"/>
        <end position="510"/>
    </location>
</feature>
<evidence type="ECO:0000256" key="3">
    <source>
        <dbReference type="ARBA" id="ARBA00022553"/>
    </source>
</evidence>
<protein>
    <recommendedName>
        <fullName evidence="2">histidine kinase</fullName>
        <ecNumber evidence="2">2.7.13.3</ecNumber>
    </recommendedName>
</protein>
<dbReference type="GO" id="GO:0004673">
    <property type="term" value="F:protein histidine kinase activity"/>
    <property type="evidence" value="ECO:0007669"/>
    <property type="project" value="UniProtKB-EC"/>
</dbReference>
<organism evidence="11 12">
    <name type="scientific">Segatella copri</name>
    <dbReference type="NCBI Taxonomy" id="165179"/>
    <lineage>
        <taxon>Bacteria</taxon>
        <taxon>Pseudomonadati</taxon>
        <taxon>Bacteroidota</taxon>
        <taxon>Bacteroidia</taxon>
        <taxon>Bacteroidales</taxon>
        <taxon>Prevotellaceae</taxon>
        <taxon>Segatella</taxon>
    </lineage>
</organism>
<dbReference type="Pfam" id="PF02518">
    <property type="entry name" value="HATPase_c"/>
    <property type="match status" value="1"/>
</dbReference>
<dbReference type="PROSITE" id="PS50109">
    <property type="entry name" value="HIS_KIN"/>
    <property type="match status" value="1"/>
</dbReference>
<dbReference type="GO" id="GO:0005524">
    <property type="term" value="F:ATP binding"/>
    <property type="evidence" value="ECO:0007669"/>
    <property type="project" value="UniProtKB-KW"/>
</dbReference>
<keyword evidence="3" id="KW-0597">Phosphoprotein</keyword>
<keyword evidence="8" id="KW-0902">Two-component regulatory system</keyword>
<dbReference type="SMART" id="SM00387">
    <property type="entry name" value="HATPase_c"/>
    <property type="match status" value="1"/>
</dbReference>
<comment type="catalytic activity">
    <reaction evidence="1">
        <text>ATP + protein L-histidine = ADP + protein N-phospho-L-histidine.</text>
        <dbReference type="EC" id="2.7.13.3"/>
    </reaction>
</comment>
<accession>A0AAW4YJS7</accession>
<dbReference type="InterPro" id="IPR004358">
    <property type="entry name" value="Sig_transdc_His_kin-like_C"/>
</dbReference>
<evidence type="ECO:0000256" key="1">
    <source>
        <dbReference type="ARBA" id="ARBA00000085"/>
    </source>
</evidence>
<dbReference type="InterPro" id="IPR003594">
    <property type="entry name" value="HATPase_dom"/>
</dbReference>